<evidence type="ECO:0000313" key="2">
    <source>
        <dbReference type="EMBL" id="MFB2838041.1"/>
    </source>
</evidence>
<protein>
    <submittedName>
        <fullName evidence="2">DUF5615 family PIN-like protein</fullName>
    </submittedName>
</protein>
<comment type="caution">
    <text evidence="2">The sequence shown here is derived from an EMBL/GenBank/DDBJ whole genome shotgun (WGS) entry which is preliminary data.</text>
</comment>
<dbReference type="RefSeq" id="WP_413280376.1">
    <property type="nucleotide sequence ID" value="NZ_JBHFNT010000232.1"/>
</dbReference>
<name>A0ABV4WSH7_9CYAN</name>
<proteinExistence type="predicted"/>
<feature type="domain" description="DUF5615" evidence="1">
    <location>
        <begin position="5"/>
        <end position="96"/>
    </location>
</feature>
<evidence type="ECO:0000259" key="1">
    <source>
        <dbReference type="Pfam" id="PF18480"/>
    </source>
</evidence>
<keyword evidence="3" id="KW-1185">Reference proteome</keyword>
<reference evidence="2 3" key="1">
    <citation type="submission" date="2024-09" db="EMBL/GenBank/DDBJ databases">
        <title>Floridaenema gen nov. (Aerosakkonemataceae, Aerosakkonematales ord. nov., Cyanobacteria) from benthic tropical and subtropical fresh waters, with the description of four new species.</title>
        <authorList>
            <person name="Moretto J.A."/>
            <person name="Berthold D.E."/>
            <person name="Lefler F.W."/>
            <person name="Huang I.-S."/>
            <person name="Laughinghouse H. IV."/>
        </authorList>
    </citation>
    <scope>NUCLEOTIDE SEQUENCE [LARGE SCALE GENOMIC DNA]</scope>
    <source>
        <strain evidence="2 3">BLCC-F167</strain>
    </source>
</reference>
<accession>A0ABV4WSH7</accession>
<dbReference type="Pfam" id="PF18480">
    <property type="entry name" value="DUF5615"/>
    <property type="match status" value="1"/>
</dbReference>
<evidence type="ECO:0000313" key="3">
    <source>
        <dbReference type="Proteomes" id="UP001576780"/>
    </source>
</evidence>
<sequence>MTLSYLLDENVDLAYQIQLLKRNSSLVVFAVGDPGMPSKSTLDPEILCWCEEQNLVLVTNNRASMPIHLADHIAQGRHVPGIFILNSNLSMGRMIDELIIIAETALDDEYQDVITYLPVTK</sequence>
<dbReference type="Proteomes" id="UP001576780">
    <property type="component" value="Unassembled WGS sequence"/>
</dbReference>
<gene>
    <name evidence="2" type="ORF">ACE1CA_26370</name>
</gene>
<dbReference type="InterPro" id="IPR041049">
    <property type="entry name" value="DUF5615"/>
</dbReference>
<dbReference type="EMBL" id="JBHFNT010000232">
    <property type="protein sequence ID" value="MFB2838041.1"/>
    <property type="molecule type" value="Genomic_DNA"/>
</dbReference>
<organism evidence="2 3">
    <name type="scientific">Floridaenema evergladense BLCC-F167</name>
    <dbReference type="NCBI Taxonomy" id="3153639"/>
    <lineage>
        <taxon>Bacteria</taxon>
        <taxon>Bacillati</taxon>
        <taxon>Cyanobacteriota</taxon>
        <taxon>Cyanophyceae</taxon>
        <taxon>Oscillatoriophycideae</taxon>
        <taxon>Aerosakkonematales</taxon>
        <taxon>Aerosakkonemataceae</taxon>
        <taxon>Floridanema</taxon>
        <taxon>Floridanema evergladense</taxon>
    </lineage>
</organism>